<dbReference type="VEuPathDB" id="AmoebaDB:EIN_487690"/>
<dbReference type="AlphaFoldDB" id="A0A0A1U4S7"/>
<name>A0A0A1U4S7_ENTIV</name>
<feature type="coiled-coil region" evidence="1">
    <location>
        <begin position="150"/>
        <end position="177"/>
    </location>
</feature>
<dbReference type="Proteomes" id="UP000014680">
    <property type="component" value="Unassembled WGS sequence"/>
</dbReference>
<reference evidence="2 3" key="1">
    <citation type="submission" date="2012-10" db="EMBL/GenBank/DDBJ databases">
        <authorList>
            <person name="Zafar N."/>
            <person name="Inman J."/>
            <person name="Hall N."/>
            <person name="Lorenzi H."/>
            <person name="Caler E."/>
        </authorList>
    </citation>
    <scope>NUCLEOTIDE SEQUENCE [LARGE SCALE GENOMIC DNA]</scope>
    <source>
        <strain evidence="2 3">IP1</strain>
    </source>
</reference>
<protein>
    <submittedName>
        <fullName evidence="2">Uncharacterized protein</fullName>
    </submittedName>
</protein>
<dbReference type="KEGG" id="eiv:EIN_487690"/>
<gene>
    <name evidence="2" type="ORF">EIN_487690</name>
</gene>
<keyword evidence="1" id="KW-0175">Coiled coil</keyword>
<keyword evidence="3" id="KW-1185">Reference proteome</keyword>
<evidence type="ECO:0000313" key="2">
    <source>
        <dbReference type="EMBL" id="ELP89267.1"/>
    </source>
</evidence>
<organism evidence="2 3">
    <name type="scientific">Entamoeba invadens IP1</name>
    <dbReference type="NCBI Taxonomy" id="370355"/>
    <lineage>
        <taxon>Eukaryota</taxon>
        <taxon>Amoebozoa</taxon>
        <taxon>Evosea</taxon>
        <taxon>Archamoebae</taxon>
        <taxon>Mastigamoebida</taxon>
        <taxon>Entamoebidae</taxon>
        <taxon>Entamoeba</taxon>
    </lineage>
</organism>
<accession>A0A0A1U4S7</accession>
<dbReference type="EMBL" id="KB206670">
    <property type="protein sequence ID" value="ELP89267.1"/>
    <property type="molecule type" value="Genomic_DNA"/>
</dbReference>
<dbReference type="GeneID" id="14888119"/>
<sequence length="435" mass="50275">MSFFFSSKQDRAVAKIKESVTKLNERISELNAKIEEYTMKMKMYQNNGDFENADIIKNTLLDKLSAKKSVYLKLIIELEFQNIDLKSAETDQQLVASTKQSHDVIQKYVENSGPEKVAELIDDKTQNIDTTKEIRRILCERVDKMLEKKKSVYDVKKDKEEEDVENLLEELKKPKEEEFIEKRTVLLEGEEVVKTEKSTQQVTQKIQQINDKEINNTNESQKVIAKLNEEIASWKERCFEAEKCIDMDEIKTLKNENARLNQEIETLKTELVHYKNQMVPQKEVQEEVQEPEPIDQQTQLEPIRETISVPLIYFMTGGQFQIKSGQEYYVVTIEKGQKEGREYPVTENGVVTKVLTVVSSDDTFIRDGENLQTHMQLDKSLIGETISTQLKLLDGSEQSIQFSVIENANYDFEGFGLPKEDQSGFGILRLVVEIV</sequence>
<proteinExistence type="predicted"/>
<feature type="coiled-coil region" evidence="1">
    <location>
        <begin position="13"/>
        <end position="47"/>
    </location>
</feature>
<evidence type="ECO:0000313" key="3">
    <source>
        <dbReference type="Proteomes" id="UP000014680"/>
    </source>
</evidence>
<dbReference type="RefSeq" id="XP_004256038.1">
    <property type="nucleotide sequence ID" value="XM_004255990.1"/>
</dbReference>
<feature type="coiled-coil region" evidence="1">
    <location>
        <begin position="217"/>
        <end position="277"/>
    </location>
</feature>
<evidence type="ECO:0000256" key="1">
    <source>
        <dbReference type="SAM" id="Coils"/>
    </source>
</evidence>